<dbReference type="PANTHER" id="PTHR33745:SF1">
    <property type="entry name" value="RSBT ANTAGONIST PROTEIN RSBS"/>
    <property type="match status" value="1"/>
</dbReference>
<accession>C9R9B9</accession>
<dbReference type="OrthoDB" id="9797171at2"/>
<proteinExistence type="predicted"/>
<dbReference type="InterPro" id="IPR051932">
    <property type="entry name" value="Bact_StressResp_Reg"/>
</dbReference>
<evidence type="ECO:0000259" key="1">
    <source>
        <dbReference type="PROSITE" id="PS50801"/>
    </source>
</evidence>
<evidence type="ECO:0000313" key="3">
    <source>
        <dbReference type="Proteomes" id="UP000002620"/>
    </source>
</evidence>
<dbReference type="Gene3D" id="3.30.750.24">
    <property type="entry name" value="STAS domain"/>
    <property type="match status" value="1"/>
</dbReference>
<dbReference type="HOGENOM" id="CLU_138490_1_1_9"/>
<dbReference type="Pfam" id="PF01740">
    <property type="entry name" value="STAS"/>
    <property type="match status" value="1"/>
</dbReference>
<sequence>MKETPSNPEQVVPILQIADFLLVPIQIDLDDKTVSRLQEQLLKEIERTRAKAVILDVRTVEIIDSYISYTLSETAAMARLMGCRTILCGIRPAVALTLAQMGIVLEELNIARDLEHALVLASSS</sequence>
<dbReference type="SUPFAM" id="SSF52091">
    <property type="entry name" value="SpoIIaa-like"/>
    <property type="match status" value="1"/>
</dbReference>
<dbReference type="PROSITE" id="PS50801">
    <property type="entry name" value="STAS"/>
    <property type="match status" value="1"/>
</dbReference>
<organism evidence="2 3">
    <name type="scientific">Ammonifex degensii (strain DSM 10501 / KC4)</name>
    <dbReference type="NCBI Taxonomy" id="429009"/>
    <lineage>
        <taxon>Bacteria</taxon>
        <taxon>Bacillati</taxon>
        <taxon>Bacillota</taxon>
        <taxon>Clostridia</taxon>
        <taxon>Thermoanaerobacterales</taxon>
        <taxon>Thermoanaerobacteraceae</taxon>
        <taxon>Ammonifex</taxon>
    </lineage>
</organism>
<dbReference type="RefSeq" id="WP_015739775.1">
    <property type="nucleotide sequence ID" value="NC_013385.1"/>
</dbReference>
<feature type="domain" description="STAS" evidence="1">
    <location>
        <begin position="10"/>
        <end position="121"/>
    </location>
</feature>
<dbReference type="EMBL" id="CP001785">
    <property type="protein sequence ID" value="ACX52898.1"/>
    <property type="molecule type" value="Genomic_DNA"/>
</dbReference>
<reference evidence="2 3" key="1">
    <citation type="submission" date="2009-10" db="EMBL/GenBank/DDBJ databases">
        <title>Complete sequence of chromosome of Ammonifex degensii KC4.</title>
        <authorList>
            <consortium name="US DOE Joint Genome Institute"/>
            <person name="Kerfeld C."/>
            <person name="Goodner B."/>
            <person name="Huber H."/>
            <person name="Stetter K."/>
            <person name="Lucas S."/>
            <person name="Copeland A."/>
            <person name="Lapidus A."/>
            <person name="Glavina del Rio T."/>
            <person name="Dalin E."/>
            <person name="Tice H."/>
            <person name="Bruce D."/>
            <person name="Goodwin L."/>
            <person name="Pitluck S."/>
            <person name="Saunders E."/>
            <person name="Brettin T."/>
            <person name="Detter J.C."/>
            <person name="Han C."/>
            <person name="Larimer F."/>
            <person name="Land M."/>
            <person name="Hauser L."/>
            <person name="Kyrpides N."/>
            <person name="Ovchinnikova G."/>
            <person name="Richardson P."/>
        </authorList>
    </citation>
    <scope>NUCLEOTIDE SEQUENCE [LARGE SCALE GENOMIC DNA]</scope>
    <source>
        <strain evidence="3">DSM 10501 / KC4</strain>
    </source>
</reference>
<dbReference type="Proteomes" id="UP000002620">
    <property type="component" value="Chromosome"/>
</dbReference>
<dbReference type="PANTHER" id="PTHR33745">
    <property type="entry name" value="RSBT ANTAGONIST PROTEIN RSBS-RELATED"/>
    <property type="match status" value="1"/>
</dbReference>
<dbReference type="eggNOG" id="COG1366">
    <property type="taxonomic scope" value="Bacteria"/>
</dbReference>
<dbReference type="InterPro" id="IPR002645">
    <property type="entry name" value="STAS_dom"/>
</dbReference>
<dbReference type="CDD" id="cd07041">
    <property type="entry name" value="STAS_RsbR_RsbS_like"/>
    <property type="match status" value="1"/>
</dbReference>
<gene>
    <name evidence="2" type="ordered locus">Adeg_1811</name>
</gene>
<evidence type="ECO:0000313" key="2">
    <source>
        <dbReference type="EMBL" id="ACX52898.1"/>
    </source>
</evidence>
<keyword evidence="3" id="KW-1185">Reference proteome</keyword>
<dbReference type="AlphaFoldDB" id="C9R9B9"/>
<dbReference type="KEGG" id="adg:Adeg_1811"/>
<protein>
    <submittedName>
        <fullName evidence="2">Anti-sigma-factor antagonist</fullName>
    </submittedName>
</protein>
<name>C9R9B9_AMMDK</name>
<dbReference type="InterPro" id="IPR036513">
    <property type="entry name" value="STAS_dom_sf"/>
</dbReference>
<dbReference type="STRING" id="429009.Adeg_1811"/>